<evidence type="ECO:0000256" key="3">
    <source>
        <dbReference type="ARBA" id="ARBA00022448"/>
    </source>
</evidence>
<dbReference type="CDD" id="cd01116">
    <property type="entry name" value="P_permease"/>
    <property type="match status" value="1"/>
</dbReference>
<accession>A0A1M5RJ16</accession>
<dbReference type="EMBL" id="FQXH01000013">
    <property type="protein sequence ID" value="SHH26241.1"/>
    <property type="molecule type" value="Genomic_DNA"/>
</dbReference>
<feature type="transmembrane region" description="Helical" evidence="8">
    <location>
        <begin position="398"/>
        <end position="421"/>
    </location>
</feature>
<comment type="similarity">
    <text evidence="2">Belongs to the CitM (TC 2.A.11) transporter family.</text>
</comment>
<dbReference type="PRINTS" id="PR00758">
    <property type="entry name" value="ARSENICPUMP"/>
</dbReference>
<dbReference type="RefSeq" id="WP_072724986.1">
    <property type="nucleotide sequence ID" value="NZ_FQXH01000013.1"/>
</dbReference>
<evidence type="ECO:0000256" key="7">
    <source>
        <dbReference type="ARBA" id="ARBA00023136"/>
    </source>
</evidence>
<dbReference type="InterPro" id="IPR004680">
    <property type="entry name" value="Cit_transptr-like_dom"/>
</dbReference>
<dbReference type="PANTHER" id="PTHR43568">
    <property type="entry name" value="P PROTEIN"/>
    <property type="match status" value="1"/>
</dbReference>
<dbReference type="OrthoDB" id="9765532at2"/>
<dbReference type="Pfam" id="PF03600">
    <property type="entry name" value="CitMHS"/>
    <property type="match status" value="1"/>
</dbReference>
<feature type="domain" description="Citrate transporter-like" evidence="9">
    <location>
        <begin position="15"/>
        <end position="364"/>
    </location>
</feature>
<dbReference type="AlphaFoldDB" id="A0A1M5RJ16"/>
<dbReference type="InterPro" id="IPR051475">
    <property type="entry name" value="Diverse_Ion_Transporter"/>
</dbReference>
<evidence type="ECO:0000313" key="10">
    <source>
        <dbReference type="EMBL" id="SHH26241.1"/>
    </source>
</evidence>
<evidence type="ECO:0000256" key="1">
    <source>
        <dbReference type="ARBA" id="ARBA00004651"/>
    </source>
</evidence>
<dbReference type="STRING" id="1123350.SAMN02744040_01391"/>
<feature type="transmembrane region" description="Helical" evidence="8">
    <location>
        <begin position="273"/>
        <end position="291"/>
    </location>
</feature>
<protein>
    <submittedName>
        <fullName evidence="10">Possible tyrosine transporter P-protein (TC 2.A.45.2.1)</fullName>
    </submittedName>
</protein>
<dbReference type="PANTHER" id="PTHR43568:SF1">
    <property type="entry name" value="P PROTEIN"/>
    <property type="match status" value="1"/>
</dbReference>
<feature type="transmembrane region" description="Helical" evidence="8">
    <location>
        <begin position="222"/>
        <end position="243"/>
    </location>
</feature>
<evidence type="ECO:0000256" key="6">
    <source>
        <dbReference type="ARBA" id="ARBA00022989"/>
    </source>
</evidence>
<dbReference type="GO" id="GO:0015105">
    <property type="term" value="F:arsenite transmembrane transporter activity"/>
    <property type="evidence" value="ECO:0007669"/>
    <property type="project" value="InterPro"/>
</dbReference>
<keyword evidence="5 8" id="KW-0812">Transmembrane</keyword>
<evidence type="ECO:0000259" key="9">
    <source>
        <dbReference type="Pfam" id="PF03600"/>
    </source>
</evidence>
<feature type="transmembrane region" description="Helical" evidence="8">
    <location>
        <begin position="168"/>
        <end position="190"/>
    </location>
</feature>
<feature type="transmembrane region" description="Helical" evidence="8">
    <location>
        <begin position="90"/>
        <end position="108"/>
    </location>
</feature>
<dbReference type="Proteomes" id="UP000242520">
    <property type="component" value="Unassembled WGS sequence"/>
</dbReference>
<evidence type="ECO:0000256" key="2">
    <source>
        <dbReference type="ARBA" id="ARBA00009843"/>
    </source>
</evidence>
<sequence length="422" mass="46270">MSETIIALIIFIATYTFIISEKIDRTAISFLGASLLILFGILTEEEALHFIDFNTIGLLVGMMIIVNILKSTGLFQYIAIKSAKISKGDPLKIMIIFCFVTAILSAFLDNVTTVLLIAPVTLVITDTLNLNPIPFLIPQILSSNIGGTATLIGDPPNIMIGSSANIGFLHFILNTGPISLIILIITVYLFKFMYKKQLIVDEETKKKIFKFDEKLALKDRKLLIKCLTVLFLVVCGLMTHQYVGLESSSVALIGASIMMVISKANVEEVLHSIEWTTIFFFMFLFILVGGIEKVGIIDEIAQVIVSFASDNLALATILLLWSSSILSSFLDNIPFVATMIPLIKKISLLSDINVMPLWWALSLGACLGGNGSLIGASANVIVAGILKKNNHSISFIEYLKIGFPLMILSIILSTIYLIAFYI</sequence>
<evidence type="ECO:0000256" key="5">
    <source>
        <dbReference type="ARBA" id="ARBA00022692"/>
    </source>
</evidence>
<keyword evidence="6 8" id="KW-1133">Transmembrane helix</keyword>
<evidence type="ECO:0000256" key="4">
    <source>
        <dbReference type="ARBA" id="ARBA00022475"/>
    </source>
</evidence>
<dbReference type="InterPro" id="IPR000802">
    <property type="entry name" value="Arsenical_pump_ArsB"/>
</dbReference>
<evidence type="ECO:0000313" key="11">
    <source>
        <dbReference type="Proteomes" id="UP000242520"/>
    </source>
</evidence>
<evidence type="ECO:0000256" key="8">
    <source>
        <dbReference type="SAM" id="Phobius"/>
    </source>
</evidence>
<proteinExistence type="inferred from homology"/>
<organism evidence="10 11">
    <name type="scientific">Tepidibacter thalassicus DSM 15285</name>
    <dbReference type="NCBI Taxonomy" id="1123350"/>
    <lineage>
        <taxon>Bacteria</taxon>
        <taxon>Bacillati</taxon>
        <taxon>Bacillota</taxon>
        <taxon>Clostridia</taxon>
        <taxon>Peptostreptococcales</taxon>
        <taxon>Peptostreptococcaceae</taxon>
        <taxon>Tepidibacter</taxon>
    </lineage>
</organism>
<comment type="subcellular location">
    <subcellularLocation>
        <location evidence="1">Cell membrane</location>
        <topology evidence="1">Multi-pass membrane protein</topology>
    </subcellularLocation>
</comment>
<feature type="transmembrane region" description="Helical" evidence="8">
    <location>
        <begin position="27"/>
        <end position="43"/>
    </location>
</feature>
<keyword evidence="3" id="KW-0813">Transport</keyword>
<keyword evidence="11" id="KW-1185">Reference proteome</keyword>
<reference evidence="11" key="1">
    <citation type="submission" date="2016-11" db="EMBL/GenBank/DDBJ databases">
        <authorList>
            <person name="Varghese N."/>
            <person name="Submissions S."/>
        </authorList>
    </citation>
    <scope>NUCLEOTIDE SEQUENCE [LARGE SCALE GENOMIC DNA]</scope>
    <source>
        <strain evidence="11">DSM 15285</strain>
    </source>
</reference>
<feature type="transmembrane region" description="Helical" evidence="8">
    <location>
        <begin position="311"/>
        <end position="330"/>
    </location>
</feature>
<name>A0A1M5RJ16_9FIRM</name>
<feature type="transmembrane region" description="Helical" evidence="8">
    <location>
        <begin position="5"/>
        <end position="20"/>
    </location>
</feature>
<gene>
    <name evidence="10" type="ORF">SAMN02744040_01391</name>
</gene>
<keyword evidence="4" id="KW-1003">Cell membrane</keyword>
<keyword evidence="7 8" id="KW-0472">Membrane</keyword>
<dbReference type="GO" id="GO:0005886">
    <property type="term" value="C:plasma membrane"/>
    <property type="evidence" value="ECO:0007669"/>
    <property type="project" value="UniProtKB-SubCell"/>
</dbReference>
<feature type="transmembrane region" description="Helical" evidence="8">
    <location>
        <begin position="49"/>
        <end position="69"/>
    </location>
</feature>